<evidence type="ECO:0000259" key="1">
    <source>
        <dbReference type="PROSITE" id="PS50112"/>
    </source>
</evidence>
<accession>A0A163ZHG5</accession>
<feature type="domain" description="PAS" evidence="1">
    <location>
        <begin position="11"/>
        <end position="63"/>
    </location>
</feature>
<dbReference type="CDD" id="cd01949">
    <property type="entry name" value="GGDEF"/>
    <property type="match status" value="1"/>
</dbReference>
<dbReference type="SMART" id="SM00267">
    <property type="entry name" value="GGDEF"/>
    <property type="match status" value="1"/>
</dbReference>
<reference evidence="5 6" key="1">
    <citation type="submission" date="2016-03" db="EMBL/GenBank/DDBJ databases">
        <title>Microsymbionts genomes from the relict species Vavilovia formosa (Stev.) Fed.</title>
        <authorList>
            <person name="Kopat V."/>
            <person name="Chirak E."/>
            <person name="Kimeklis A."/>
            <person name="Andronov E."/>
        </authorList>
    </citation>
    <scope>NUCLEOTIDE SEQUENCE [LARGE SCALE GENOMIC DNA]</scope>
    <source>
        <strain evidence="5 6">Vaf07</strain>
    </source>
</reference>
<comment type="caution">
    <text evidence="5">The sequence shown here is derived from an EMBL/GenBank/DDBJ whole genome shotgun (WGS) entry which is preliminary data.</text>
</comment>
<dbReference type="PROSITE" id="PS50887">
    <property type="entry name" value="GGDEF"/>
    <property type="match status" value="1"/>
</dbReference>
<dbReference type="InterPro" id="IPR000700">
    <property type="entry name" value="PAS-assoc_C"/>
</dbReference>
<feature type="domain" description="PAS" evidence="1">
    <location>
        <begin position="139"/>
        <end position="179"/>
    </location>
</feature>
<dbReference type="PIRSF" id="PIRSF005925">
    <property type="entry name" value="Dos"/>
    <property type="match status" value="1"/>
</dbReference>
<dbReference type="CDD" id="cd00130">
    <property type="entry name" value="PAS"/>
    <property type="match status" value="2"/>
</dbReference>
<dbReference type="InterPro" id="IPR035965">
    <property type="entry name" value="PAS-like_dom_sf"/>
</dbReference>
<keyword evidence="6" id="KW-1185">Reference proteome</keyword>
<dbReference type="NCBIfam" id="TIGR00254">
    <property type="entry name" value="GGDEF"/>
    <property type="match status" value="1"/>
</dbReference>
<dbReference type="PROSITE" id="PS50113">
    <property type="entry name" value="PAC"/>
    <property type="match status" value="2"/>
</dbReference>
<dbReference type="SMART" id="SM00086">
    <property type="entry name" value="PAC"/>
    <property type="match status" value="2"/>
</dbReference>
<dbReference type="Pfam" id="PF00563">
    <property type="entry name" value="EAL"/>
    <property type="match status" value="1"/>
</dbReference>
<evidence type="ECO:0000313" key="5">
    <source>
        <dbReference type="EMBL" id="KZD23485.1"/>
    </source>
</evidence>
<dbReference type="SUPFAM" id="SSF55073">
    <property type="entry name" value="Nucleotide cyclase"/>
    <property type="match status" value="1"/>
</dbReference>
<dbReference type="FunFam" id="3.30.70.270:FF:000001">
    <property type="entry name" value="Diguanylate cyclase domain protein"/>
    <property type="match status" value="1"/>
</dbReference>
<dbReference type="InterPro" id="IPR000014">
    <property type="entry name" value="PAS"/>
</dbReference>
<dbReference type="InterPro" id="IPR035919">
    <property type="entry name" value="EAL_sf"/>
</dbReference>
<dbReference type="PROSITE" id="PS50112">
    <property type="entry name" value="PAS"/>
    <property type="match status" value="2"/>
</dbReference>
<dbReference type="Gene3D" id="3.30.450.40">
    <property type="match status" value="1"/>
</dbReference>
<dbReference type="Pfam" id="PF13426">
    <property type="entry name" value="PAS_9"/>
    <property type="match status" value="2"/>
</dbReference>
<proteinExistence type="predicted"/>
<dbReference type="InterPro" id="IPR043128">
    <property type="entry name" value="Rev_trsase/Diguanyl_cyclase"/>
</dbReference>
<dbReference type="InterPro" id="IPR000160">
    <property type="entry name" value="GGDEF_dom"/>
</dbReference>
<sequence length="877" mass="95678">MTLVHVDQSDAARTLLAGLEQAIDAVVMIDSKNTVIHFNAAAERLWGYERGEVLGQNISFLVPMAIRSQHDGYIAANRATGVNRIAGHSREVKIERKDGSEIWGSLSMSRVEVNGEITYMGFVRDVTQEVKRRNEIVPLALVVDKTKRAIYIAGRDARISYVNGAFTGMFGYSLDEATGLIPEEFLVGAYTSQATLAYLDRQIRTEGSAEDEILLYDKTGNEVWVSVALNAIHDTDGKLQHLVALMTDITEGKQLQSLQHHILEALADEQPLLDVMDNLCRKVEQIAPDVVCSVLHVDSVGLLHPLGGPSLPAGYAQALDGVAIGPDVGSCGTAAFHGEPVLVTDIENDPLWLPYNSAPLAAGLKACWSMPIKTKDGRVIGTFAFYFRECRRPSRLHHGIVDACVHLAAVAIEREEARNEISRLAYFDALTGLPNRTHMRQLMERAVAECSADAQMALIFLDLDHFKDVNDTLGHAVGDDLLVAVTQRLHQHIRPGDILSRQGGDEFIILMPNCIAADASRIASRLTEALSVPLQLGGNQVPISASAGISMFPDNARDLDSLLKYADAAMYKAKQAGRSTHRFFSNDMDRVNEKRLRLSAALRHALAQGGLRLHYQPQIRASSGDLYGVEALARWHDPVLGDVSPAKFIPLAEECGLIEQIGVWSLREACRQIAAWQKAGLDVPCVSVNLSPINFLNPGLPALISDIIAENGLAPNRLMLEVTEGAVMSEHTTAIEIMMQIRAAGIGLSMDDFGTGYSSLSRLAHLPVRELKIDRSFMRGIETEVCALAIATAIVCVGQSLNMTVVAEGVETEEQRRILAGLGCDVIQGFLYSPALSAFDLEAWLVARDAERWAVLVDERRAEASQEDIWPGALAAM</sequence>
<dbReference type="InterPro" id="IPR052155">
    <property type="entry name" value="Biofilm_reg_signaling"/>
</dbReference>
<dbReference type="GO" id="GO:0003824">
    <property type="term" value="F:catalytic activity"/>
    <property type="evidence" value="ECO:0007669"/>
    <property type="project" value="UniProtKB-ARBA"/>
</dbReference>
<dbReference type="Proteomes" id="UP000076574">
    <property type="component" value="Unassembled WGS sequence"/>
</dbReference>
<gene>
    <name evidence="5" type="ORF">A4A58_27640</name>
</gene>
<dbReference type="InterPro" id="IPR029016">
    <property type="entry name" value="GAF-like_dom_sf"/>
</dbReference>
<dbReference type="SUPFAM" id="SSF141868">
    <property type="entry name" value="EAL domain-like"/>
    <property type="match status" value="1"/>
</dbReference>
<feature type="domain" description="GGDEF" evidence="4">
    <location>
        <begin position="454"/>
        <end position="586"/>
    </location>
</feature>
<dbReference type="Gene3D" id="3.30.450.20">
    <property type="entry name" value="PAS domain"/>
    <property type="match status" value="2"/>
</dbReference>
<dbReference type="Gene3D" id="3.30.70.270">
    <property type="match status" value="1"/>
</dbReference>
<dbReference type="SUPFAM" id="SSF55785">
    <property type="entry name" value="PYP-like sensor domain (PAS domain)"/>
    <property type="match status" value="2"/>
</dbReference>
<dbReference type="NCBIfam" id="TIGR00229">
    <property type="entry name" value="sensory_box"/>
    <property type="match status" value="2"/>
</dbReference>
<dbReference type="SMART" id="SM00052">
    <property type="entry name" value="EAL"/>
    <property type="match status" value="1"/>
</dbReference>
<dbReference type="EMBL" id="LVYV01000011">
    <property type="protein sequence ID" value="KZD23485.1"/>
    <property type="molecule type" value="Genomic_DNA"/>
</dbReference>
<dbReference type="PANTHER" id="PTHR44757:SF2">
    <property type="entry name" value="BIOFILM ARCHITECTURE MAINTENANCE PROTEIN MBAA"/>
    <property type="match status" value="1"/>
</dbReference>
<feature type="domain" description="EAL" evidence="3">
    <location>
        <begin position="595"/>
        <end position="849"/>
    </location>
</feature>
<evidence type="ECO:0000259" key="4">
    <source>
        <dbReference type="PROSITE" id="PS50887"/>
    </source>
</evidence>
<dbReference type="STRING" id="943830.A4A58_27640"/>
<dbReference type="PANTHER" id="PTHR44757">
    <property type="entry name" value="DIGUANYLATE CYCLASE DGCP"/>
    <property type="match status" value="1"/>
</dbReference>
<feature type="domain" description="PAC" evidence="2">
    <location>
        <begin position="209"/>
        <end position="261"/>
    </location>
</feature>
<name>A0A163ZHG5_9BRAD</name>
<evidence type="ECO:0000259" key="2">
    <source>
        <dbReference type="PROSITE" id="PS50113"/>
    </source>
</evidence>
<dbReference type="OrthoDB" id="9814202at2"/>
<dbReference type="SMART" id="SM00065">
    <property type="entry name" value="GAF"/>
    <property type="match status" value="1"/>
</dbReference>
<evidence type="ECO:0000259" key="3">
    <source>
        <dbReference type="PROSITE" id="PS50883"/>
    </source>
</evidence>
<dbReference type="RefSeq" id="WP_068732692.1">
    <property type="nucleotide sequence ID" value="NZ_LVYV01000011.1"/>
</dbReference>
<evidence type="ECO:0000313" key="6">
    <source>
        <dbReference type="Proteomes" id="UP000076574"/>
    </source>
</evidence>
<dbReference type="InterPro" id="IPR001633">
    <property type="entry name" value="EAL_dom"/>
</dbReference>
<dbReference type="SUPFAM" id="SSF55781">
    <property type="entry name" value="GAF domain-like"/>
    <property type="match status" value="1"/>
</dbReference>
<dbReference type="Pfam" id="PF00990">
    <property type="entry name" value="GGDEF"/>
    <property type="match status" value="1"/>
</dbReference>
<dbReference type="SMART" id="SM00091">
    <property type="entry name" value="PAS"/>
    <property type="match status" value="2"/>
</dbReference>
<feature type="domain" description="PAC" evidence="2">
    <location>
        <begin position="88"/>
        <end position="138"/>
    </location>
</feature>
<dbReference type="Gene3D" id="3.20.20.450">
    <property type="entry name" value="EAL domain"/>
    <property type="match status" value="1"/>
</dbReference>
<dbReference type="Pfam" id="PF13185">
    <property type="entry name" value="GAF_2"/>
    <property type="match status" value="1"/>
</dbReference>
<dbReference type="InterPro" id="IPR001610">
    <property type="entry name" value="PAC"/>
</dbReference>
<dbReference type="InterPro" id="IPR029787">
    <property type="entry name" value="Nucleotide_cyclase"/>
</dbReference>
<dbReference type="CDD" id="cd01948">
    <property type="entry name" value="EAL"/>
    <property type="match status" value="1"/>
</dbReference>
<dbReference type="InterPro" id="IPR003018">
    <property type="entry name" value="GAF"/>
</dbReference>
<protein>
    <submittedName>
        <fullName evidence="5">Diguanylate cyclase</fullName>
    </submittedName>
</protein>
<dbReference type="InterPro" id="IPR012226">
    <property type="entry name" value="Diguanyl_cyclase/Pdiesterase"/>
</dbReference>
<dbReference type="AlphaFoldDB" id="A0A163ZHG5"/>
<dbReference type="PROSITE" id="PS50883">
    <property type="entry name" value="EAL"/>
    <property type="match status" value="1"/>
</dbReference>
<organism evidence="5 6">
    <name type="scientific">Tardiphaga robiniae</name>
    <dbReference type="NCBI Taxonomy" id="943830"/>
    <lineage>
        <taxon>Bacteria</taxon>
        <taxon>Pseudomonadati</taxon>
        <taxon>Pseudomonadota</taxon>
        <taxon>Alphaproteobacteria</taxon>
        <taxon>Hyphomicrobiales</taxon>
        <taxon>Nitrobacteraceae</taxon>
        <taxon>Tardiphaga</taxon>
    </lineage>
</organism>